<keyword evidence="2" id="KW-1185">Reference proteome</keyword>
<comment type="caution">
    <text evidence="1">The sequence shown here is derived from an EMBL/GenBank/DDBJ whole genome shotgun (WGS) entry which is preliminary data.</text>
</comment>
<dbReference type="EMBL" id="CALNXK010000046">
    <property type="protein sequence ID" value="CAH3129249.1"/>
    <property type="molecule type" value="Genomic_DNA"/>
</dbReference>
<gene>
    <name evidence="1" type="ORF">PLOB_00034051</name>
</gene>
<protein>
    <submittedName>
        <fullName evidence="1">Uncharacterized protein</fullName>
    </submittedName>
</protein>
<accession>A0ABN8P4S0</accession>
<dbReference type="Proteomes" id="UP001159405">
    <property type="component" value="Unassembled WGS sequence"/>
</dbReference>
<evidence type="ECO:0000313" key="1">
    <source>
        <dbReference type="EMBL" id="CAH3129249.1"/>
    </source>
</evidence>
<evidence type="ECO:0000313" key="2">
    <source>
        <dbReference type="Proteomes" id="UP001159405"/>
    </source>
</evidence>
<sequence length="152" mass="17553">MIKSVGQRDYSIQEVMHHLLSLKCVSATYEVINASLDGSRRIQIVRDKEYCTAPSMLDIYAERRKYMKTFPSILECNFVQFTSTYINKGSKLEKRKRPVIVKTYPNYSSNPQNQHYGLFVNINYLSINLGSIHQMMPGVMLNTVMKHSKHVG</sequence>
<reference evidence="1 2" key="1">
    <citation type="submission" date="2022-05" db="EMBL/GenBank/DDBJ databases">
        <authorList>
            <consortium name="Genoscope - CEA"/>
            <person name="William W."/>
        </authorList>
    </citation>
    <scope>NUCLEOTIDE SEQUENCE [LARGE SCALE GENOMIC DNA]</scope>
</reference>
<proteinExistence type="predicted"/>
<organism evidence="1 2">
    <name type="scientific">Porites lobata</name>
    <dbReference type="NCBI Taxonomy" id="104759"/>
    <lineage>
        <taxon>Eukaryota</taxon>
        <taxon>Metazoa</taxon>
        <taxon>Cnidaria</taxon>
        <taxon>Anthozoa</taxon>
        <taxon>Hexacorallia</taxon>
        <taxon>Scleractinia</taxon>
        <taxon>Fungiina</taxon>
        <taxon>Poritidae</taxon>
        <taxon>Porites</taxon>
    </lineage>
</organism>
<name>A0ABN8P4S0_9CNID</name>